<dbReference type="Proteomes" id="UP000476310">
    <property type="component" value="Unassembled WGS sequence"/>
</dbReference>
<dbReference type="EMBL" id="JAAIKT010000010">
    <property type="protein sequence ID" value="NEW71078.1"/>
    <property type="molecule type" value="Genomic_DNA"/>
</dbReference>
<feature type="region of interest" description="Disordered" evidence="1">
    <location>
        <begin position="1"/>
        <end position="35"/>
    </location>
</feature>
<protein>
    <recommendedName>
        <fullName evidence="4">Replication-relaxation</fullName>
    </recommendedName>
</protein>
<dbReference type="InterPro" id="IPR025855">
    <property type="entry name" value="Replic_Relax"/>
</dbReference>
<gene>
    <name evidence="2" type="ORF">G4H13_11870</name>
</gene>
<feature type="compositionally biased region" description="Pro residues" evidence="1">
    <location>
        <begin position="327"/>
        <end position="339"/>
    </location>
</feature>
<dbReference type="AlphaFoldDB" id="A0A6G4ACY6"/>
<sequence length="339" mass="37219">MPALPRPASGPGSRYTARAALTRPRPTPPRHRADPAALTRSLTARDLWITAMVHEHRVLTTTQIARIAFSSQRSAQRRLRVLHHHAVLDSFRPLTQHGSAPEHYTLGPTGVSVIAAHAGCEPAALGWRPTTTGRIAYSPSLGHDIGVNELLTHLAAPTPNATHGRLTLWLSERSCARRWDDMIRPDAYAHWHHPDPTTTDADNPVLLPFFLEYDTGSQPLPRVEAKLAGYAAFTTSTKTRPALLIHTCTASRDRALRHRLTQPARDLGLYVATSSADFTTHTPWGPWWAPLHPAARRTTLTGLTTHWPDLTPASIDPTDADTALTLPIPPRPPTTPDGR</sequence>
<evidence type="ECO:0000313" key="3">
    <source>
        <dbReference type="Proteomes" id="UP000476310"/>
    </source>
</evidence>
<evidence type="ECO:0000256" key="1">
    <source>
        <dbReference type="SAM" id="MobiDB-lite"/>
    </source>
</evidence>
<comment type="caution">
    <text evidence="2">The sequence shown here is derived from an EMBL/GenBank/DDBJ whole genome shotgun (WGS) entry which is preliminary data.</text>
</comment>
<reference evidence="2" key="1">
    <citation type="submission" date="2020-02" db="EMBL/GenBank/DDBJ databases">
        <title>A new Streptomyces sp. for controlling soil-borne diseases.</title>
        <authorList>
            <person name="Li X."/>
            <person name="Tian Y."/>
            <person name="Gao K."/>
        </authorList>
    </citation>
    <scope>NUCLEOTIDE SEQUENCE [LARGE SCALE GENOMIC DNA]</scope>
    <source>
        <strain evidence="2">0250</strain>
    </source>
</reference>
<feature type="compositionally biased region" description="Low complexity" evidence="1">
    <location>
        <begin position="14"/>
        <end position="24"/>
    </location>
</feature>
<name>A0A6G4ACY6_9ACTN</name>
<organism evidence="2 3">
    <name type="scientific">Streptomyces rhizosphaericus</name>
    <dbReference type="NCBI Taxonomy" id="114699"/>
    <lineage>
        <taxon>Bacteria</taxon>
        <taxon>Bacillati</taxon>
        <taxon>Actinomycetota</taxon>
        <taxon>Actinomycetes</taxon>
        <taxon>Kitasatosporales</taxon>
        <taxon>Streptomycetaceae</taxon>
        <taxon>Streptomyces</taxon>
        <taxon>Streptomyces violaceusniger group</taxon>
    </lineage>
</organism>
<evidence type="ECO:0000313" key="2">
    <source>
        <dbReference type="EMBL" id="NEW71078.1"/>
    </source>
</evidence>
<keyword evidence="3" id="KW-1185">Reference proteome</keyword>
<dbReference type="Pfam" id="PF13814">
    <property type="entry name" value="Replic_Relax"/>
    <property type="match status" value="1"/>
</dbReference>
<proteinExistence type="predicted"/>
<dbReference type="RefSeq" id="WP_164426453.1">
    <property type="nucleotide sequence ID" value="NZ_JAAIKT010000010.1"/>
</dbReference>
<feature type="region of interest" description="Disordered" evidence="1">
    <location>
        <begin position="318"/>
        <end position="339"/>
    </location>
</feature>
<accession>A0A6G4ACY6</accession>
<evidence type="ECO:0008006" key="4">
    <source>
        <dbReference type="Google" id="ProtNLM"/>
    </source>
</evidence>